<keyword evidence="1" id="KW-0378">Hydrolase</keyword>
<evidence type="ECO:0000313" key="2">
    <source>
        <dbReference type="Proteomes" id="UP000030700"/>
    </source>
</evidence>
<dbReference type="SUPFAM" id="SSF53474">
    <property type="entry name" value="alpha/beta-Hydrolases"/>
    <property type="match status" value="1"/>
</dbReference>
<sequence>MNAQKMEIAGIPAMLYGTDSEKLYLFVHGRYSQKEEAEHFAQIASIKGFQVLSFDLPKHGERQHDAYPCTVQNGVHDLRSIYDFIQPQRKTLSLFACSLGAYFSLLAYKDFIFETCLFLSPILDMERLIQNMMSWANVHEDLLREKKEIPTSFGETLSWDYYTYVKNNPIVTWNSPTSILYGSNDNLTERHILDRFANKFNCTVEIMLDGEHYFHTEEQLKVLHQWMQNNTK</sequence>
<dbReference type="HOGENOM" id="CLU_105772_0_0_0"/>
<dbReference type="GO" id="GO:0016787">
    <property type="term" value="F:hydrolase activity"/>
    <property type="evidence" value="ECO:0007669"/>
    <property type="project" value="UniProtKB-KW"/>
</dbReference>
<keyword evidence="2" id="KW-1185">Reference proteome</keyword>
<proteinExistence type="predicted"/>
<organism evidence="1">
    <name type="scientific">Candidatus Moduliflexus flocculans</name>
    <dbReference type="NCBI Taxonomy" id="1499966"/>
    <lineage>
        <taxon>Bacteria</taxon>
        <taxon>Candidatus Moduliflexota</taxon>
        <taxon>Candidatus Moduliflexia</taxon>
        <taxon>Candidatus Moduliflexales</taxon>
        <taxon>Candidatus Moduliflexaceae</taxon>
    </lineage>
</organism>
<dbReference type="AlphaFoldDB" id="A0A081BMY0"/>
<dbReference type="Proteomes" id="UP000030700">
    <property type="component" value="Unassembled WGS sequence"/>
</dbReference>
<protein>
    <submittedName>
        <fullName evidence="1">Alpha/beta superfamily hydrolase</fullName>
    </submittedName>
</protein>
<dbReference type="InterPro" id="IPR029058">
    <property type="entry name" value="AB_hydrolase_fold"/>
</dbReference>
<accession>A0A081BMY0</accession>
<name>A0A081BMY0_9BACT</name>
<dbReference type="STRING" id="1499966.U14_02991"/>
<dbReference type="EMBL" id="DF820457">
    <property type="protein sequence ID" value="GAK51746.1"/>
    <property type="molecule type" value="Genomic_DNA"/>
</dbReference>
<evidence type="ECO:0000313" key="1">
    <source>
        <dbReference type="EMBL" id="GAK51746.1"/>
    </source>
</evidence>
<gene>
    <name evidence="1" type="ORF">U14_02991</name>
</gene>
<dbReference type="Gene3D" id="3.40.50.1820">
    <property type="entry name" value="alpha/beta hydrolase"/>
    <property type="match status" value="1"/>
</dbReference>
<reference evidence="1" key="1">
    <citation type="journal article" date="2015" name="PeerJ">
        <title>First genomic representation of candidate bacterial phylum KSB3 points to enhanced environmental sensing as a trigger of wastewater bulking.</title>
        <authorList>
            <person name="Sekiguchi Y."/>
            <person name="Ohashi A."/>
            <person name="Parks D.H."/>
            <person name="Yamauchi T."/>
            <person name="Tyson G.W."/>
            <person name="Hugenholtz P."/>
        </authorList>
    </citation>
    <scope>NUCLEOTIDE SEQUENCE [LARGE SCALE GENOMIC DNA]</scope>
</reference>